<reference evidence="3 4" key="1">
    <citation type="submission" date="2021-01" db="EMBL/GenBank/DDBJ databases">
        <title>Draft Genome Sequence and Polyhydroxyalkanoate Biosynthetic Potential of Jeongeupia naejangsanensis Type Strain DSM 24253.</title>
        <authorList>
            <person name="Turrini P."/>
            <person name="Artuso I."/>
            <person name="Lugli G.A."/>
            <person name="Frangipani E."/>
            <person name="Ventura M."/>
            <person name="Visca P."/>
        </authorList>
    </citation>
    <scope>NUCLEOTIDE SEQUENCE [LARGE SCALE GENOMIC DNA]</scope>
    <source>
        <strain evidence="3 4">DSM 24253</strain>
    </source>
</reference>
<dbReference type="Proteomes" id="UP000809431">
    <property type="component" value="Unassembled WGS sequence"/>
</dbReference>
<gene>
    <name evidence="3" type="ORF">JMJ54_02250</name>
</gene>
<accession>A0ABS2BGQ4</accession>
<comment type="caution">
    <text evidence="3">The sequence shown here is derived from an EMBL/GenBank/DDBJ whole genome shotgun (WGS) entry which is preliminary data.</text>
</comment>
<evidence type="ECO:0000259" key="2">
    <source>
        <dbReference type="Pfam" id="PF00156"/>
    </source>
</evidence>
<dbReference type="InterPro" id="IPR000836">
    <property type="entry name" value="PRTase_dom"/>
</dbReference>
<dbReference type="Gene3D" id="3.40.50.2020">
    <property type="match status" value="1"/>
</dbReference>
<dbReference type="RefSeq" id="WP_203536318.1">
    <property type="nucleotide sequence ID" value="NZ_JAESND010000001.1"/>
</dbReference>
<dbReference type="InterPro" id="IPR029057">
    <property type="entry name" value="PRTase-like"/>
</dbReference>
<comment type="similarity">
    <text evidence="1">Belongs to the ComF/GntX family.</text>
</comment>
<proteinExistence type="inferred from homology"/>
<dbReference type="InterPro" id="IPR051910">
    <property type="entry name" value="ComF/GntX_DNA_util-trans"/>
</dbReference>
<dbReference type="Pfam" id="PF00156">
    <property type="entry name" value="Pribosyltran"/>
    <property type="match status" value="1"/>
</dbReference>
<dbReference type="PANTHER" id="PTHR47505:SF1">
    <property type="entry name" value="DNA UTILIZATION PROTEIN YHGH"/>
    <property type="match status" value="1"/>
</dbReference>
<evidence type="ECO:0000256" key="1">
    <source>
        <dbReference type="ARBA" id="ARBA00008007"/>
    </source>
</evidence>
<protein>
    <submittedName>
        <fullName evidence="3">ComF family protein</fullName>
    </submittedName>
</protein>
<dbReference type="EMBL" id="JAESND010000001">
    <property type="protein sequence ID" value="MBM3114640.1"/>
    <property type="molecule type" value="Genomic_DNA"/>
</dbReference>
<organism evidence="3 4">
    <name type="scientific">Jeongeupia naejangsanensis</name>
    <dbReference type="NCBI Taxonomy" id="613195"/>
    <lineage>
        <taxon>Bacteria</taxon>
        <taxon>Pseudomonadati</taxon>
        <taxon>Pseudomonadota</taxon>
        <taxon>Betaproteobacteria</taxon>
        <taxon>Neisseriales</taxon>
        <taxon>Chitinibacteraceae</taxon>
        <taxon>Jeongeupia</taxon>
    </lineage>
</organism>
<evidence type="ECO:0000313" key="4">
    <source>
        <dbReference type="Proteomes" id="UP000809431"/>
    </source>
</evidence>
<feature type="domain" description="Phosphoribosyltransferase" evidence="2">
    <location>
        <begin position="132"/>
        <end position="222"/>
    </location>
</feature>
<dbReference type="CDD" id="cd06223">
    <property type="entry name" value="PRTases_typeI"/>
    <property type="match status" value="1"/>
</dbReference>
<sequence length="224" mass="24362">MRFLNKIPRLPVCCALCHRSCHSTLCDACDAALPRLPTHCCPRCALPTHDGGLCGGCLAHPPRFDASHAVLRYTGEAAHLITAGKYAGRWPLWRALASLLVACLPAAPDVDLIMPMPLHPHRLRERGFNQSAELAAVISRHAGLPLRHDLLERVRDTTQQSRLSLPERRRNLKGAFAAVGQLQGMRIAVVDDVMTSGLTLDAVAATLKRAGAARVEAWVLARTL</sequence>
<dbReference type="SUPFAM" id="SSF53271">
    <property type="entry name" value="PRTase-like"/>
    <property type="match status" value="1"/>
</dbReference>
<dbReference type="PANTHER" id="PTHR47505">
    <property type="entry name" value="DNA UTILIZATION PROTEIN YHGH"/>
    <property type="match status" value="1"/>
</dbReference>
<keyword evidence="4" id="KW-1185">Reference proteome</keyword>
<evidence type="ECO:0000313" key="3">
    <source>
        <dbReference type="EMBL" id="MBM3114640.1"/>
    </source>
</evidence>
<name>A0ABS2BGQ4_9NEIS</name>